<dbReference type="PANTHER" id="PTHR42646">
    <property type="entry name" value="FLAP ENDONUCLEASE XNI"/>
    <property type="match status" value="1"/>
</dbReference>
<dbReference type="PANTHER" id="PTHR42646:SF2">
    <property type="entry name" value="5'-3' EXONUCLEASE FAMILY PROTEIN"/>
    <property type="match status" value="1"/>
</dbReference>
<dbReference type="GeneID" id="24256559"/>
<dbReference type="InterPro" id="IPR029060">
    <property type="entry name" value="PIN-like_dom_sf"/>
</dbReference>
<keyword evidence="2" id="KW-0540">Nuclease</keyword>
<dbReference type="InterPro" id="IPR036279">
    <property type="entry name" value="5-3_exonuclease_C_sf"/>
</dbReference>
<dbReference type="PATRIC" id="fig|1028800.3.peg.1393"/>
<dbReference type="Gene3D" id="3.40.50.1010">
    <property type="entry name" value="5'-nuclease"/>
    <property type="match status" value="1"/>
</dbReference>
<reference evidence="3" key="1">
    <citation type="journal article" date="2014" name="BMC Genomics">
        <title>Genome sequencing of two Neorhizobium galegae strains reveals a noeT gene responsible for the unusual acetylation of the nodulation factors.</title>
        <authorList>
            <person name="Osterman J."/>
            <person name="Marsh J."/>
            <person name="Laine P.K."/>
            <person name="Zeng Z."/>
            <person name="Alatalo E."/>
            <person name="Sullivan J.T."/>
            <person name="Young J.P."/>
            <person name="Thomas-Oates J."/>
            <person name="Paulin L."/>
            <person name="Lindstrom K."/>
        </authorList>
    </citation>
    <scope>NUCLEOTIDE SEQUENCE [LARGE SCALE GENOMIC DNA]</scope>
    <source>
        <strain evidence="3">HAMBI 540</strain>
    </source>
</reference>
<protein>
    <submittedName>
        <fullName evidence="2">T7-like exonuclease</fullName>
    </submittedName>
</protein>
<dbReference type="EMBL" id="HG938353">
    <property type="protein sequence ID" value="CDN47557.1"/>
    <property type="molecule type" value="Genomic_DNA"/>
</dbReference>
<dbReference type="AlphaFoldDB" id="A0A068SMQ1"/>
<dbReference type="Gene3D" id="1.10.150.20">
    <property type="entry name" value="5' to 3' exonuclease, C-terminal subdomain"/>
    <property type="match status" value="1"/>
</dbReference>
<name>A0A068SMQ1_NEOGA</name>
<dbReference type="eggNOG" id="COG0258">
    <property type="taxonomic scope" value="Bacteria"/>
</dbReference>
<dbReference type="KEGG" id="ngg:RG540_CH13770"/>
<dbReference type="SUPFAM" id="SSF47807">
    <property type="entry name" value="5' to 3' exonuclease, C-terminal subdomain"/>
    <property type="match status" value="1"/>
</dbReference>
<dbReference type="Pfam" id="PF02739">
    <property type="entry name" value="5_3_exonuc_N"/>
    <property type="match status" value="1"/>
</dbReference>
<dbReference type="HOGENOM" id="CLU_1122798_0_0_5"/>
<dbReference type="OrthoDB" id="9806424at2"/>
<dbReference type="GO" id="GO:0003677">
    <property type="term" value="F:DNA binding"/>
    <property type="evidence" value="ECO:0007669"/>
    <property type="project" value="InterPro"/>
</dbReference>
<organism evidence="2 3">
    <name type="scientific">Neorhizobium galegae bv. orientalis str. HAMBI 540</name>
    <dbReference type="NCBI Taxonomy" id="1028800"/>
    <lineage>
        <taxon>Bacteria</taxon>
        <taxon>Pseudomonadati</taxon>
        <taxon>Pseudomonadota</taxon>
        <taxon>Alphaproteobacteria</taxon>
        <taxon>Hyphomicrobiales</taxon>
        <taxon>Rhizobiaceae</taxon>
        <taxon>Rhizobium/Agrobacterium group</taxon>
        <taxon>Neorhizobium</taxon>
    </lineage>
</organism>
<keyword evidence="2" id="KW-0269">Exonuclease</keyword>
<dbReference type="InterPro" id="IPR038969">
    <property type="entry name" value="FEN"/>
</dbReference>
<dbReference type="Proteomes" id="UP000028181">
    <property type="component" value="Chromosome I"/>
</dbReference>
<evidence type="ECO:0000313" key="2">
    <source>
        <dbReference type="EMBL" id="CDN47557.1"/>
    </source>
</evidence>
<keyword evidence="3" id="KW-1185">Reference proteome</keyword>
<dbReference type="GO" id="GO:0033567">
    <property type="term" value="P:DNA replication, Okazaki fragment processing"/>
    <property type="evidence" value="ECO:0007669"/>
    <property type="project" value="InterPro"/>
</dbReference>
<evidence type="ECO:0000259" key="1">
    <source>
        <dbReference type="Pfam" id="PF02739"/>
    </source>
</evidence>
<gene>
    <name evidence="2" type="ORF">RG540_CH13770</name>
</gene>
<dbReference type="GO" id="GO:0004527">
    <property type="term" value="F:exonuclease activity"/>
    <property type="evidence" value="ECO:0007669"/>
    <property type="project" value="UniProtKB-KW"/>
</dbReference>
<evidence type="ECO:0000313" key="3">
    <source>
        <dbReference type="Proteomes" id="UP000028181"/>
    </source>
</evidence>
<accession>A0A068SMQ1</accession>
<dbReference type="GO" id="GO:0017108">
    <property type="term" value="F:5'-flap endonuclease activity"/>
    <property type="evidence" value="ECO:0007669"/>
    <property type="project" value="InterPro"/>
</dbReference>
<keyword evidence="2" id="KW-0378">Hydrolase</keyword>
<dbReference type="InterPro" id="IPR020046">
    <property type="entry name" value="5-3_exonucl_a-hlix_arch_N"/>
</dbReference>
<proteinExistence type="predicted"/>
<dbReference type="RefSeq" id="WP_038585958.1">
    <property type="nucleotide sequence ID" value="NZ_HG938353.1"/>
</dbReference>
<dbReference type="SUPFAM" id="SSF88723">
    <property type="entry name" value="PIN domain-like"/>
    <property type="match status" value="1"/>
</dbReference>
<sequence>MSRTLLIDADVVAYNAAASKEVATHWGDGYWTWHCDEEAVKAAVLEMLDRYMDELNGTAMKLCLTDSEGNFRFGVLPSYKGNRKNVKKPLVLKTIKQWLIDEHDAYFRPGLEGDDCMGILATAPVIKGEKVIVSIDKDMKTIPGLFVHRLDDGIMEISQAEADWWHLFQTLTGDTTDGYSGCPGVGPVEAKRILDEGLLFIPYEHMLTRGARKGQIETRWDESITADPWASVVSAFNRAGLTEADALQQARVARILRASDYDFKKKEPILWSPKPRT</sequence>
<feature type="domain" description="5'-3' exonuclease alpha-helical arch N-terminal" evidence="1">
    <location>
        <begin position="5"/>
        <end position="141"/>
    </location>
</feature>